<gene>
    <name evidence="1" type="ORF">Cgig2_026011</name>
</gene>
<accession>A0A9Q1K2M4</accession>
<proteinExistence type="predicted"/>
<evidence type="ECO:0000313" key="2">
    <source>
        <dbReference type="Proteomes" id="UP001153076"/>
    </source>
</evidence>
<organism evidence="1 2">
    <name type="scientific">Carnegiea gigantea</name>
    <dbReference type="NCBI Taxonomy" id="171969"/>
    <lineage>
        <taxon>Eukaryota</taxon>
        <taxon>Viridiplantae</taxon>
        <taxon>Streptophyta</taxon>
        <taxon>Embryophyta</taxon>
        <taxon>Tracheophyta</taxon>
        <taxon>Spermatophyta</taxon>
        <taxon>Magnoliopsida</taxon>
        <taxon>eudicotyledons</taxon>
        <taxon>Gunneridae</taxon>
        <taxon>Pentapetalae</taxon>
        <taxon>Caryophyllales</taxon>
        <taxon>Cactineae</taxon>
        <taxon>Cactaceae</taxon>
        <taxon>Cactoideae</taxon>
        <taxon>Echinocereeae</taxon>
        <taxon>Carnegiea</taxon>
    </lineage>
</organism>
<sequence length="202" mass="22705">MLHATLSGIVPLPLPNDFQALCPSFVLAVTAEAAQCFQLPELPQVIPTQRFLSKLRDGRLSRLDRLARLRGPTFYAMLLNDAVELGVVSGPMAVDLKLTLEGLRWLLFESWLVHPYSPHARDGIMINEAMELELSSMATLDRMMSDLQELKWDIIEAWLEEVDKRLRDAQLPCLVKILTNPQPCADVTSRLKGAPRISSDEE</sequence>
<protein>
    <submittedName>
        <fullName evidence="1">Uncharacterized protein</fullName>
    </submittedName>
</protein>
<evidence type="ECO:0000313" key="1">
    <source>
        <dbReference type="EMBL" id="KAJ8435272.1"/>
    </source>
</evidence>
<dbReference type="EMBL" id="JAKOGI010000424">
    <property type="protein sequence ID" value="KAJ8435272.1"/>
    <property type="molecule type" value="Genomic_DNA"/>
</dbReference>
<comment type="caution">
    <text evidence="1">The sequence shown here is derived from an EMBL/GenBank/DDBJ whole genome shotgun (WGS) entry which is preliminary data.</text>
</comment>
<dbReference type="AlphaFoldDB" id="A0A9Q1K2M4"/>
<reference evidence="1" key="1">
    <citation type="submission" date="2022-04" db="EMBL/GenBank/DDBJ databases">
        <title>Carnegiea gigantea Genome sequencing and assembly v2.</title>
        <authorList>
            <person name="Copetti D."/>
            <person name="Sanderson M.J."/>
            <person name="Burquez A."/>
            <person name="Wojciechowski M.F."/>
        </authorList>
    </citation>
    <scope>NUCLEOTIDE SEQUENCE</scope>
    <source>
        <strain evidence="1">SGP5-SGP5p</strain>
        <tissue evidence="1">Aerial part</tissue>
    </source>
</reference>
<dbReference type="Proteomes" id="UP001153076">
    <property type="component" value="Unassembled WGS sequence"/>
</dbReference>
<keyword evidence="2" id="KW-1185">Reference proteome</keyword>
<name>A0A9Q1K2M4_9CARY</name>